<dbReference type="SUPFAM" id="SSF56204">
    <property type="entry name" value="Hect, E3 ligase catalytic domain"/>
    <property type="match status" value="1"/>
</dbReference>
<dbReference type="Pfam" id="PF00632">
    <property type="entry name" value="HECT"/>
    <property type="match status" value="1"/>
</dbReference>
<evidence type="ECO:0000256" key="5">
    <source>
        <dbReference type="ARBA" id="ARBA00022723"/>
    </source>
</evidence>
<dbReference type="GO" id="GO:0006511">
    <property type="term" value="P:ubiquitin-dependent protein catabolic process"/>
    <property type="evidence" value="ECO:0007669"/>
    <property type="project" value="TreeGrafter"/>
</dbReference>
<proteinExistence type="predicted"/>
<dbReference type="GO" id="GO:0008270">
    <property type="term" value="F:zinc ion binding"/>
    <property type="evidence" value="ECO:0007669"/>
    <property type="project" value="UniProtKB-KW"/>
</dbReference>
<dbReference type="Gene3D" id="3.30.2410.10">
    <property type="entry name" value="Hect, E3 ligase catalytic domain"/>
    <property type="match status" value="1"/>
</dbReference>
<evidence type="ECO:0000256" key="7">
    <source>
        <dbReference type="ARBA" id="ARBA00022786"/>
    </source>
</evidence>
<dbReference type="InterPro" id="IPR001876">
    <property type="entry name" value="Znf_RanBP2"/>
</dbReference>
<dbReference type="EC" id="2.3.2.26" evidence="3"/>
<name>A0A7S3JSL0_9STRA</name>
<comment type="catalytic activity">
    <reaction evidence="1">
        <text>S-ubiquitinyl-[E2 ubiquitin-conjugating enzyme]-L-cysteine + [acceptor protein]-L-lysine = [E2 ubiquitin-conjugating enzyme]-L-cysteine + N(6)-ubiquitinyl-[acceptor protein]-L-lysine.</text>
        <dbReference type="EC" id="2.3.2.26"/>
    </reaction>
</comment>
<evidence type="ECO:0000259" key="12">
    <source>
        <dbReference type="PROSITE" id="PS50237"/>
    </source>
</evidence>
<reference evidence="13" key="1">
    <citation type="submission" date="2021-01" db="EMBL/GenBank/DDBJ databases">
        <authorList>
            <person name="Corre E."/>
            <person name="Pelletier E."/>
            <person name="Niang G."/>
            <person name="Scheremetjew M."/>
            <person name="Finn R."/>
            <person name="Kale V."/>
            <person name="Holt S."/>
            <person name="Cochrane G."/>
            <person name="Meng A."/>
            <person name="Brown T."/>
            <person name="Cohen L."/>
        </authorList>
    </citation>
    <scope>NUCLEOTIDE SEQUENCE</scope>
    <source>
        <strain evidence="13">CCMP1510</strain>
    </source>
</reference>
<keyword evidence="10" id="KW-0812">Transmembrane</keyword>
<keyword evidence="4" id="KW-0808">Transferase</keyword>
<dbReference type="GO" id="GO:0016567">
    <property type="term" value="P:protein ubiquitination"/>
    <property type="evidence" value="ECO:0007669"/>
    <property type="project" value="TreeGrafter"/>
</dbReference>
<dbReference type="FunFam" id="3.30.2410.10:FF:000009">
    <property type="entry name" value="Probable E3 ubiquitin-protein ligase HECTD2"/>
    <property type="match status" value="1"/>
</dbReference>
<feature type="domain" description="HECT" evidence="12">
    <location>
        <begin position="363"/>
        <end position="714"/>
    </location>
</feature>
<dbReference type="Gene3D" id="3.90.1750.10">
    <property type="entry name" value="Hect, E3 ligase catalytic domains"/>
    <property type="match status" value="1"/>
</dbReference>
<evidence type="ECO:0000256" key="1">
    <source>
        <dbReference type="ARBA" id="ARBA00000885"/>
    </source>
</evidence>
<evidence type="ECO:0000256" key="4">
    <source>
        <dbReference type="ARBA" id="ARBA00022679"/>
    </source>
</evidence>
<evidence type="ECO:0000256" key="2">
    <source>
        <dbReference type="ARBA" id="ARBA00004906"/>
    </source>
</evidence>
<feature type="transmembrane region" description="Helical" evidence="10">
    <location>
        <begin position="71"/>
        <end position="94"/>
    </location>
</feature>
<feature type="chain" id="PRO_5031074631" description="HECT-type E3 ubiquitin transferase" evidence="11">
    <location>
        <begin position="28"/>
        <end position="714"/>
    </location>
</feature>
<keyword evidence="10" id="KW-1133">Transmembrane helix</keyword>
<dbReference type="SMART" id="SM00119">
    <property type="entry name" value="HECTc"/>
    <property type="match status" value="1"/>
</dbReference>
<keyword evidence="6" id="KW-0863">Zinc-finger</keyword>
<evidence type="ECO:0000256" key="11">
    <source>
        <dbReference type="SAM" id="SignalP"/>
    </source>
</evidence>
<dbReference type="InterPro" id="IPR035983">
    <property type="entry name" value="Hect_E3_ubiquitin_ligase"/>
</dbReference>
<dbReference type="PANTHER" id="PTHR11254">
    <property type="entry name" value="HECT DOMAIN UBIQUITIN-PROTEIN LIGASE"/>
    <property type="match status" value="1"/>
</dbReference>
<keyword evidence="10" id="KW-0472">Membrane</keyword>
<evidence type="ECO:0000256" key="10">
    <source>
        <dbReference type="SAM" id="Phobius"/>
    </source>
</evidence>
<dbReference type="PROSITE" id="PS50237">
    <property type="entry name" value="HECT"/>
    <property type="match status" value="1"/>
</dbReference>
<dbReference type="EMBL" id="HBIJ01003236">
    <property type="protein sequence ID" value="CAE0361506.1"/>
    <property type="molecule type" value="Transcribed_RNA"/>
</dbReference>
<keyword evidence="5" id="KW-0479">Metal-binding</keyword>
<evidence type="ECO:0000313" key="13">
    <source>
        <dbReference type="EMBL" id="CAE0361506.1"/>
    </source>
</evidence>
<feature type="active site" description="Glycyl thioester intermediate" evidence="9">
    <location>
        <position position="681"/>
    </location>
</feature>
<dbReference type="InterPro" id="IPR050409">
    <property type="entry name" value="E3_ubiq-protein_ligase"/>
</dbReference>
<accession>A0A7S3JSL0</accession>
<dbReference type="GO" id="GO:0061630">
    <property type="term" value="F:ubiquitin protein ligase activity"/>
    <property type="evidence" value="ECO:0007669"/>
    <property type="project" value="UniProtKB-EC"/>
</dbReference>
<comment type="pathway">
    <text evidence="2">Protein modification; protein ubiquitination.</text>
</comment>
<evidence type="ECO:0000256" key="6">
    <source>
        <dbReference type="ARBA" id="ARBA00022771"/>
    </source>
</evidence>
<evidence type="ECO:0000256" key="3">
    <source>
        <dbReference type="ARBA" id="ARBA00012485"/>
    </source>
</evidence>
<keyword evidence="8" id="KW-0862">Zinc</keyword>
<protein>
    <recommendedName>
        <fullName evidence="3">HECT-type E3 ubiquitin transferase</fullName>
        <ecNumber evidence="3">2.3.2.26</ecNumber>
    </recommendedName>
</protein>
<evidence type="ECO:0000256" key="8">
    <source>
        <dbReference type="ARBA" id="ARBA00022833"/>
    </source>
</evidence>
<gene>
    <name evidence="13" type="ORF">ALAG00032_LOCUS2239</name>
</gene>
<dbReference type="PANTHER" id="PTHR11254:SF440">
    <property type="entry name" value="E3 UBIQUITIN-PROTEIN LIGASE NEDD-4"/>
    <property type="match status" value="1"/>
</dbReference>
<dbReference type="PROSITE" id="PS01358">
    <property type="entry name" value="ZF_RANBP2_1"/>
    <property type="match status" value="1"/>
</dbReference>
<sequence length="714" mass="81449">MMFLGSCRLWCMMFCLFIMVRMTLIASHEIIENVKEGASPTISLLSDDDSTKDDDDDRASSNSEATFVHGYIFVVLIAVVLFCGCACLSANGWVHGPVHEESMQHSTRSSIVLLRDSTIEPGWICWICAFENKANSNLCALCGADIEVTQNYDQRTLLPSLHNREDTQEDNSIRANVQPVSLGGQTALDATARSQSFTIGRLNALTLRQKGAARRQLWRRAKMSSGAYHWIRTMSRESNESSSAYITTLQLNPSEDDNGKQEYDVNWSRIDETSQQPLLPLTSKYEEEKYMCCCCCQKVRTGNKQKTTDDLEHIAALPFREKQFWLYKYFRRQQQHQRGRIVSIEIRRSHIIDDSIRRLEAINPKRLAHSPLRIRFRDEVAVDAGGVAREWFQIIAKTLFEDLSLFVSKKEAGYAANINPFSGDIHSNHLRLFNFAGRFVAKALRDRVSLPITICLPLLKHILSVPLTFADLEFIDAESFQSYAWIRDYQESDDTNSTLEALGLTFCVDSIHPRNGSVHTADLVPNGRNIAVTEANKSQYLSLVLKYRVLDAVREQLISFLRGFDEIIDRSILSVFDYQELQLLIGGVADMDINDWKRHTRYLGAFAQLQDRHPVVQMFWHCIENDFDETDRARLCQFTTGSSQLPPMGFKALTGDDGRYCPFTLASLPRALGLWPRAHTCFNRLDLPLYKSYDELHSYLSLTIRLEVVGFTME</sequence>
<feature type="signal peptide" evidence="11">
    <location>
        <begin position="1"/>
        <end position="27"/>
    </location>
</feature>
<evidence type="ECO:0000256" key="9">
    <source>
        <dbReference type="PROSITE-ProRule" id="PRU00104"/>
    </source>
</evidence>
<organism evidence="13">
    <name type="scientific">Aureoumbra lagunensis</name>
    <dbReference type="NCBI Taxonomy" id="44058"/>
    <lineage>
        <taxon>Eukaryota</taxon>
        <taxon>Sar</taxon>
        <taxon>Stramenopiles</taxon>
        <taxon>Ochrophyta</taxon>
        <taxon>Pelagophyceae</taxon>
        <taxon>Pelagomonadales</taxon>
        <taxon>Aureoumbra</taxon>
    </lineage>
</organism>
<keyword evidence="7 9" id="KW-0833">Ubl conjugation pathway</keyword>
<dbReference type="CDD" id="cd00078">
    <property type="entry name" value="HECTc"/>
    <property type="match status" value="1"/>
</dbReference>
<dbReference type="GO" id="GO:0005737">
    <property type="term" value="C:cytoplasm"/>
    <property type="evidence" value="ECO:0007669"/>
    <property type="project" value="TreeGrafter"/>
</dbReference>
<dbReference type="AlphaFoldDB" id="A0A7S3JSL0"/>
<dbReference type="Gene3D" id="3.30.2160.10">
    <property type="entry name" value="Hect, E3 ligase catalytic domain"/>
    <property type="match status" value="1"/>
</dbReference>
<keyword evidence="11" id="KW-0732">Signal</keyword>
<dbReference type="InterPro" id="IPR000569">
    <property type="entry name" value="HECT_dom"/>
</dbReference>